<gene>
    <name evidence="5" type="ORF">BFL38_10690</name>
</gene>
<dbReference type="GO" id="GO:0003677">
    <property type="term" value="F:DNA binding"/>
    <property type="evidence" value="ECO:0007669"/>
    <property type="project" value="UniProtKB-KW"/>
</dbReference>
<dbReference type="Gene3D" id="3.90.220.20">
    <property type="entry name" value="DNA methylase specificity domains"/>
    <property type="match status" value="2"/>
</dbReference>
<dbReference type="GO" id="GO:0009307">
    <property type="term" value="P:DNA restriction-modification system"/>
    <property type="evidence" value="ECO:0007669"/>
    <property type="project" value="UniProtKB-KW"/>
</dbReference>
<proteinExistence type="inferred from homology"/>
<keyword evidence="3" id="KW-0238">DNA-binding</keyword>
<dbReference type="AlphaFoldDB" id="A0A1E5NIH5"/>
<dbReference type="PANTHER" id="PTHR30408">
    <property type="entry name" value="TYPE-1 RESTRICTION ENZYME ECOKI SPECIFICITY PROTEIN"/>
    <property type="match status" value="1"/>
</dbReference>
<dbReference type="InterPro" id="IPR000055">
    <property type="entry name" value="Restrct_endonuc_typeI_TRD"/>
</dbReference>
<comment type="caution">
    <text evidence="5">The sequence shown here is derived from an EMBL/GenBank/DDBJ whole genome shotgun (WGS) entry which is preliminary data.</text>
</comment>
<reference evidence="5 6" key="1">
    <citation type="submission" date="2016-08" db="EMBL/GenBank/DDBJ databases">
        <title>Characterization and recognition of Brachyspira hampsonii sp. nov., a novel intestinal spirochete that is pathogenic to pigs.</title>
        <authorList>
            <person name="Mirajkar N."/>
            <person name="La T."/>
            <person name="Phillips N."/>
            <person name="Hampson D."/>
            <person name="Gebhart C."/>
        </authorList>
    </citation>
    <scope>NUCLEOTIDE SEQUENCE [LARGE SCALE GENOMIC DNA]</scope>
    <source>
        <strain evidence="5 6">P280/1</strain>
    </source>
</reference>
<name>A0A1E5NIH5_9SPIR</name>
<dbReference type="Pfam" id="PF01420">
    <property type="entry name" value="Methylase_S"/>
    <property type="match status" value="1"/>
</dbReference>
<evidence type="ECO:0000256" key="1">
    <source>
        <dbReference type="ARBA" id="ARBA00010923"/>
    </source>
</evidence>
<dbReference type="InterPro" id="IPR044946">
    <property type="entry name" value="Restrct_endonuc_typeI_TRD_sf"/>
</dbReference>
<dbReference type="InterPro" id="IPR052021">
    <property type="entry name" value="Type-I_RS_S_subunit"/>
</dbReference>
<dbReference type="EMBL" id="MDCO01000001">
    <property type="protein sequence ID" value="OEJ15916.1"/>
    <property type="molecule type" value="Genomic_DNA"/>
</dbReference>
<sequence length="264" mass="30584">MNHSLPTGWTLKRLGDITERITRKNTINNDNVLTISAEYGFIKQDKFFSKIVASKDLSKYILLYKGDFCYNKSYCRGYPYGVFRKLKNYDVGVATSLYIYFKITEGNSNFFEYLFDVGILNRQLSIISQEGVRNHGLLNVPIEDFFNMIIPFPPLDEQKRIAEVLSLCDDVIENLTKLIEKKELYKKGVMQRVLSGEVRFKGFKDEWKIKKLSEISKSIKTGKLDANAMEENGQYRFYTCAREYYRINEYAFDGEALLISGNGA</sequence>
<comment type="similarity">
    <text evidence="1">Belongs to the type-I restriction system S methylase family.</text>
</comment>
<feature type="domain" description="Type I restriction modification DNA specificity" evidence="4">
    <location>
        <begin position="6"/>
        <end position="180"/>
    </location>
</feature>
<dbReference type="SUPFAM" id="SSF116734">
    <property type="entry name" value="DNA methylase specificity domain"/>
    <property type="match status" value="2"/>
</dbReference>
<organism evidence="5 6">
    <name type="scientific">Brachyspira hampsonii</name>
    <dbReference type="NCBI Taxonomy" id="1287055"/>
    <lineage>
        <taxon>Bacteria</taxon>
        <taxon>Pseudomonadati</taxon>
        <taxon>Spirochaetota</taxon>
        <taxon>Spirochaetia</taxon>
        <taxon>Brachyspirales</taxon>
        <taxon>Brachyspiraceae</taxon>
        <taxon>Brachyspira</taxon>
    </lineage>
</organism>
<dbReference type="RefSeq" id="WP_069725389.1">
    <property type="nucleotide sequence ID" value="NZ_MDCO01000001.1"/>
</dbReference>
<evidence type="ECO:0000313" key="6">
    <source>
        <dbReference type="Proteomes" id="UP000095247"/>
    </source>
</evidence>
<evidence type="ECO:0000313" key="5">
    <source>
        <dbReference type="EMBL" id="OEJ15916.1"/>
    </source>
</evidence>
<evidence type="ECO:0000256" key="3">
    <source>
        <dbReference type="ARBA" id="ARBA00023125"/>
    </source>
</evidence>
<evidence type="ECO:0000256" key="2">
    <source>
        <dbReference type="ARBA" id="ARBA00022747"/>
    </source>
</evidence>
<keyword evidence="2" id="KW-0680">Restriction system</keyword>
<dbReference type="PANTHER" id="PTHR30408:SF12">
    <property type="entry name" value="TYPE I RESTRICTION ENZYME MJAVIII SPECIFICITY SUBUNIT"/>
    <property type="match status" value="1"/>
</dbReference>
<evidence type="ECO:0000259" key="4">
    <source>
        <dbReference type="Pfam" id="PF01420"/>
    </source>
</evidence>
<dbReference type="Proteomes" id="UP000095247">
    <property type="component" value="Unassembled WGS sequence"/>
</dbReference>
<protein>
    <recommendedName>
        <fullName evidence="4">Type I restriction modification DNA specificity domain-containing protein</fullName>
    </recommendedName>
</protein>
<accession>A0A1E5NIH5</accession>